<comment type="similarity">
    <text evidence="1">Belongs to the universal ribosomal protein uL6 family.</text>
</comment>
<dbReference type="GeneID" id="5309914"/>
<dbReference type="PANTHER" id="PTHR11655:SF17">
    <property type="entry name" value="RIBOSOMAL PROTEIN L6-RELATED"/>
    <property type="match status" value="1"/>
</dbReference>
<geneLocation type="mitochondrion" evidence="5"/>
<dbReference type="GO" id="GO:0005840">
    <property type="term" value="C:ribosome"/>
    <property type="evidence" value="ECO:0007669"/>
    <property type="project" value="UniProtKB-KW"/>
</dbReference>
<dbReference type="EMBL" id="EF463011">
    <property type="protein sequence ID" value="ABO15113.1"/>
    <property type="molecule type" value="Genomic_DNA"/>
</dbReference>
<organism evidence="5">
    <name type="scientific">Chlorokybus atmophyticus</name>
    <name type="common">Soil alga</name>
    <dbReference type="NCBI Taxonomy" id="3144"/>
    <lineage>
        <taxon>Eukaryota</taxon>
        <taxon>Viridiplantae</taxon>
        <taxon>Streptophyta</taxon>
        <taxon>Chlorokybophyceae</taxon>
        <taxon>Chlorokybales</taxon>
        <taxon>Chlorokybaceae</taxon>
        <taxon>Chlorokybus</taxon>
    </lineage>
</organism>
<proteinExistence type="inferred from homology"/>
<dbReference type="GO" id="GO:0003735">
    <property type="term" value="F:structural constituent of ribosome"/>
    <property type="evidence" value="ECO:0007669"/>
    <property type="project" value="InterPro"/>
</dbReference>
<dbReference type="SUPFAM" id="SSF56053">
    <property type="entry name" value="Ribosomal protein L6"/>
    <property type="match status" value="1"/>
</dbReference>
<evidence type="ECO:0000313" key="5">
    <source>
        <dbReference type="EMBL" id="ABO15113.1"/>
    </source>
</evidence>
<accession>A6YEB9</accession>
<dbReference type="GO" id="GO:0019843">
    <property type="term" value="F:rRNA binding"/>
    <property type="evidence" value="ECO:0007669"/>
    <property type="project" value="InterPro"/>
</dbReference>
<reference evidence="5" key="1">
    <citation type="journal article" date="2007" name="BMC Genomics">
        <title>An unexpectedly large and loosely packed mitochondrial genome in the charophycean green alga Chlorokybus atmophyticus.</title>
        <authorList>
            <person name="Turmel M."/>
            <person name="Otis C."/>
            <person name="Lemieux C."/>
        </authorList>
    </citation>
    <scope>NUCLEOTIDE SEQUENCE</scope>
    <source>
        <strain evidence="5">SAG 48.80</strain>
    </source>
</reference>
<evidence type="ECO:0000256" key="1">
    <source>
        <dbReference type="ARBA" id="ARBA00009356"/>
    </source>
</evidence>
<dbReference type="InterPro" id="IPR020040">
    <property type="entry name" value="Ribosomal_uL6_a/b-dom"/>
</dbReference>
<dbReference type="Gene3D" id="3.90.930.12">
    <property type="entry name" value="Ribosomal protein L6, alpha-beta domain"/>
    <property type="match status" value="1"/>
</dbReference>
<protein>
    <submittedName>
        <fullName evidence="5">Ribosomal protein L6</fullName>
    </submittedName>
</protein>
<feature type="domain" description="Large ribosomal subunit protein uL6 alpha-beta" evidence="4">
    <location>
        <begin position="228"/>
        <end position="294"/>
    </location>
</feature>
<keyword evidence="3" id="KW-0687">Ribonucleoprotein</keyword>
<dbReference type="GO" id="GO:1990904">
    <property type="term" value="C:ribonucleoprotein complex"/>
    <property type="evidence" value="ECO:0007669"/>
    <property type="project" value="UniProtKB-KW"/>
</dbReference>
<dbReference type="PANTHER" id="PTHR11655">
    <property type="entry name" value="60S/50S RIBOSOMAL PROTEIN L6/L9"/>
    <property type="match status" value="1"/>
</dbReference>
<evidence type="ECO:0000256" key="3">
    <source>
        <dbReference type="ARBA" id="ARBA00023274"/>
    </source>
</evidence>
<dbReference type="InterPro" id="IPR002358">
    <property type="entry name" value="Ribosomal_uL6_CS"/>
</dbReference>
<dbReference type="GO" id="GO:0006412">
    <property type="term" value="P:translation"/>
    <property type="evidence" value="ECO:0007669"/>
    <property type="project" value="InterPro"/>
</dbReference>
<gene>
    <name evidence="5" type="primary">rpl6</name>
</gene>
<evidence type="ECO:0000256" key="2">
    <source>
        <dbReference type="ARBA" id="ARBA00022980"/>
    </source>
</evidence>
<dbReference type="InterPro" id="IPR000702">
    <property type="entry name" value="Ribosomal_uL6-like"/>
</dbReference>
<sequence>MGYEKERLIKIPKKVKIYPEKDGIRFEGPVGTTKLKIKNFKTGALSVDSTPIEISMINLSGAERDRGYTEELATLVNEVSPKGLSGLQTNRETSKGVLIKSSNHSSLKGESLKGECDRWYHLGLQNGFDRSVGEDKPPSLRLKEGGEVIIVRENERSSQQGGLKVHSIATCLENIIRGVSRGFLVNLQIIGVGYKASLEEKEILLSQKGKKSEEFSKIGVNETIVTKKKQSILALKLGFSHDIKVVLPSSVGAFCPKPTQICLYGIDFNEITQFAAKIRNIKPPEVYKGKGIRFKDEIVTLKEGKKK</sequence>
<dbReference type="RefSeq" id="YP_001315131.1">
    <property type="nucleotide sequence ID" value="NC_009630.1"/>
</dbReference>
<name>A6YEB9_CHLAT</name>
<keyword evidence="2 5" id="KW-0689">Ribosomal protein</keyword>
<dbReference type="Pfam" id="PF00347">
    <property type="entry name" value="Ribosomal_L6"/>
    <property type="match status" value="1"/>
</dbReference>
<evidence type="ECO:0000259" key="4">
    <source>
        <dbReference type="Pfam" id="PF00347"/>
    </source>
</evidence>
<dbReference type="InterPro" id="IPR036789">
    <property type="entry name" value="Ribosomal_uL6-like_a/b-dom_sf"/>
</dbReference>
<dbReference type="AlphaFoldDB" id="A6YEB9"/>
<keyword evidence="5" id="KW-0496">Mitochondrion</keyword>
<dbReference type="PROSITE" id="PS00525">
    <property type="entry name" value="RIBOSOMAL_L6_1"/>
    <property type="match status" value="1"/>
</dbReference>